<keyword evidence="5" id="KW-0963">Cytoplasm</keyword>
<dbReference type="eggNOG" id="KOG1991">
    <property type="taxonomic scope" value="Eukaryota"/>
</dbReference>
<dbReference type="InterPro" id="IPR011989">
    <property type="entry name" value="ARM-like"/>
</dbReference>
<dbReference type="Gene3D" id="1.25.10.10">
    <property type="entry name" value="Leucine-rich Repeat Variant"/>
    <property type="match status" value="1"/>
</dbReference>
<dbReference type="FunCoup" id="S2JXX2">
    <property type="interactions" value="960"/>
</dbReference>
<evidence type="ECO:0000256" key="8">
    <source>
        <dbReference type="SAM" id="MobiDB-lite"/>
    </source>
</evidence>
<dbReference type="InterPro" id="IPR001494">
    <property type="entry name" value="Importin-beta_N"/>
</dbReference>
<dbReference type="GO" id="GO:0005829">
    <property type="term" value="C:cytosol"/>
    <property type="evidence" value="ECO:0007669"/>
    <property type="project" value="TreeGrafter"/>
</dbReference>
<dbReference type="InterPro" id="IPR058669">
    <property type="entry name" value="TPR_IPO7/11-like"/>
</dbReference>
<keyword evidence="4" id="KW-0813">Transport</keyword>
<evidence type="ECO:0000313" key="10">
    <source>
        <dbReference type="EMBL" id="EPB87638.1"/>
    </source>
</evidence>
<evidence type="ECO:0000256" key="7">
    <source>
        <dbReference type="ARBA" id="ARBA00023242"/>
    </source>
</evidence>
<evidence type="ECO:0000256" key="3">
    <source>
        <dbReference type="ARBA" id="ARBA00007991"/>
    </source>
</evidence>
<evidence type="ECO:0000313" key="11">
    <source>
        <dbReference type="Proteomes" id="UP000014254"/>
    </source>
</evidence>
<evidence type="ECO:0000256" key="5">
    <source>
        <dbReference type="ARBA" id="ARBA00022490"/>
    </source>
</evidence>
<feature type="compositionally biased region" description="Acidic residues" evidence="8">
    <location>
        <begin position="905"/>
        <end position="964"/>
    </location>
</feature>
<dbReference type="VEuPathDB" id="FungiDB:HMPREF1544_05521"/>
<keyword evidence="6" id="KW-0653">Protein transport</keyword>
<dbReference type="GO" id="GO:0006606">
    <property type="term" value="P:protein import into nucleus"/>
    <property type="evidence" value="ECO:0007669"/>
    <property type="project" value="TreeGrafter"/>
</dbReference>
<accession>S2JXX2</accession>
<proteinExistence type="inferred from homology"/>
<protein>
    <recommendedName>
        <fullName evidence="9">Importin N-terminal domain-containing protein</fullName>
    </recommendedName>
</protein>
<evidence type="ECO:0000256" key="4">
    <source>
        <dbReference type="ARBA" id="ARBA00022448"/>
    </source>
</evidence>
<dbReference type="InParanoid" id="S2JXX2"/>
<dbReference type="Proteomes" id="UP000014254">
    <property type="component" value="Unassembled WGS sequence"/>
</dbReference>
<name>S2JXX2_MUCC1</name>
<dbReference type="InterPro" id="IPR013713">
    <property type="entry name" value="XPO2_central"/>
</dbReference>
<evidence type="ECO:0000256" key="1">
    <source>
        <dbReference type="ARBA" id="ARBA00004123"/>
    </source>
</evidence>
<dbReference type="GO" id="GO:0031267">
    <property type="term" value="F:small GTPase binding"/>
    <property type="evidence" value="ECO:0007669"/>
    <property type="project" value="InterPro"/>
</dbReference>
<dbReference type="SMART" id="SM00913">
    <property type="entry name" value="IBN_N"/>
    <property type="match status" value="1"/>
</dbReference>
<feature type="region of interest" description="Disordered" evidence="8">
    <location>
        <begin position="904"/>
        <end position="964"/>
    </location>
</feature>
<organism evidence="10 11">
    <name type="scientific">Mucor circinelloides f. circinelloides (strain 1006PhL)</name>
    <name type="common">Mucormycosis agent</name>
    <name type="synonym">Calyptromyces circinelloides</name>
    <dbReference type="NCBI Taxonomy" id="1220926"/>
    <lineage>
        <taxon>Eukaryota</taxon>
        <taxon>Fungi</taxon>
        <taxon>Fungi incertae sedis</taxon>
        <taxon>Mucoromycota</taxon>
        <taxon>Mucoromycotina</taxon>
        <taxon>Mucoromycetes</taxon>
        <taxon>Mucorales</taxon>
        <taxon>Mucorineae</taxon>
        <taxon>Mucoraceae</taxon>
        <taxon>Mucor</taxon>
    </lineage>
</organism>
<evidence type="ECO:0000259" key="9">
    <source>
        <dbReference type="PROSITE" id="PS50166"/>
    </source>
</evidence>
<dbReference type="OrthoDB" id="760868at2759"/>
<sequence>MDQDAVYQLFVSTYHPDPNVHKQAELNIRNLESQAGFLPLVLHIQASEELELGARQAAAIYFKNCVHKHWSPSTKGLAEGDKAVIKKNILHAFITAPAAVQVQLAASLNSILNNDFPEHWPDFINELEAFLTSDDIRAVYVGLVALREVVKVYQWKSMERREPLQQIIQLTFPSIQEICNKLLQLETAEAGEMLKLALKIYHSSIHVDLPKCLQEHTALVGWCTIFLQLVDKKIPNEAQPADLEEREKFIWWKTKKWAYHCLNRLFGKYGNPAILPPSLTKYTSFAKSFVTNFAPNILQTYLQQIDGWIKNEHWMSNRCLALSAAFFDDSIKHKITWQIVKPHTETLVAQFLFPQLCFSKEDEQLWTEDAVDYVHKKIDLLEDAPSPQHNAIMLLIDLAKNRKKHAFMGILGFIQDVLNNYLETPEDQKNGRDKDGALCMIGTLAPIILGSSSDVEEMMEPFFVTHVFPEFKSRFPYLRARACDIARHFSDLDFSNEHNLALLYQNVLDCLRDPELPVRVQAALALQPMIRHEIVCEAMGPSLPFIMQELLNLTNEIDIDTLANVMENFVEVFAAQLAPFAVQLCTQLRDTFLRIMEELAQASAGNNHEEDDANIDESGDKTMAAMGVLKTIGTLILSLENTPDILQQLENALLPVITYTLEHRIFDLYDEIFEIIDSCTFASKTASPTMWGVFELIYGSFKESGCQYLQEMLPCLDNFIAYGKDVFISNDQVKHMLFDMIEWVMKSEEMDEKDRVCACKLMEAVLLHCRGSVDMFVAPFLNLVFQYIFTGQMKSTEFKIHCIEVVLNCLYYNTELTLHILDQNQWSQGFFTLWFSCLDKFSRVHDKKLAIVTLCSLLALSADKIPVSLQSGWPQILTSVSHVFESLPDAIENRQNLETIYQGTYEEDEEEEEEEEEEEGEDEDDADAEEETGDIEEEEKDEEDQDEDEDDDDEEEDEDGDVQDEDAEYLEFLASQKIQENGEDSDDEIEEEILYQSPLDEIDPYECFEQVFRDLQQNKPDLYAHITKDLTADQQNNIMSILSLAEQHRNELSTV</sequence>
<dbReference type="Pfam" id="PF08506">
    <property type="entry name" value="Cse1"/>
    <property type="match status" value="1"/>
</dbReference>
<dbReference type="PANTHER" id="PTHR10997:SF18">
    <property type="entry name" value="D-IMPORTIN 7_RANBP7"/>
    <property type="match status" value="1"/>
</dbReference>
<dbReference type="FunFam" id="1.25.10.10:FF:000244">
    <property type="entry name" value="Nonsense-mediated mRNA decay protein"/>
    <property type="match status" value="1"/>
</dbReference>
<comment type="similarity">
    <text evidence="3">Belongs to the importin beta family.</text>
</comment>
<reference evidence="11" key="1">
    <citation type="submission" date="2013-05" db="EMBL/GenBank/DDBJ databases">
        <title>The Genome sequence of Mucor circinelloides f. circinelloides 1006PhL.</title>
        <authorList>
            <consortium name="The Broad Institute Genomics Platform"/>
            <person name="Cuomo C."/>
            <person name="Earl A."/>
            <person name="Findley K."/>
            <person name="Lee S.C."/>
            <person name="Walker B."/>
            <person name="Young S."/>
            <person name="Zeng Q."/>
            <person name="Gargeya S."/>
            <person name="Fitzgerald M."/>
            <person name="Haas B."/>
            <person name="Abouelleil A."/>
            <person name="Allen A.W."/>
            <person name="Alvarado L."/>
            <person name="Arachchi H.M."/>
            <person name="Berlin A.M."/>
            <person name="Chapman S.B."/>
            <person name="Gainer-Dewar J."/>
            <person name="Goldberg J."/>
            <person name="Griggs A."/>
            <person name="Gujja S."/>
            <person name="Hansen M."/>
            <person name="Howarth C."/>
            <person name="Imamovic A."/>
            <person name="Ireland A."/>
            <person name="Larimer J."/>
            <person name="McCowan C."/>
            <person name="Murphy C."/>
            <person name="Pearson M."/>
            <person name="Poon T.W."/>
            <person name="Priest M."/>
            <person name="Roberts A."/>
            <person name="Saif S."/>
            <person name="Shea T."/>
            <person name="Sisk P."/>
            <person name="Sykes S."/>
            <person name="Wortman J."/>
            <person name="Nusbaum C."/>
            <person name="Birren B."/>
        </authorList>
    </citation>
    <scope>NUCLEOTIDE SEQUENCE [LARGE SCALE GENOMIC DNA]</scope>
    <source>
        <strain evidence="11">1006PhL</strain>
    </source>
</reference>
<comment type="subcellular location">
    <subcellularLocation>
        <location evidence="2">Cytoplasm</location>
    </subcellularLocation>
    <subcellularLocation>
        <location evidence="1">Nucleus</location>
    </subcellularLocation>
</comment>
<dbReference type="Pfam" id="PF25758">
    <property type="entry name" value="TPR_IPO11"/>
    <property type="match status" value="1"/>
</dbReference>
<dbReference type="GO" id="GO:0005635">
    <property type="term" value="C:nuclear envelope"/>
    <property type="evidence" value="ECO:0007669"/>
    <property type="project" value="TreeGrafter"/>
</dbReference>
<dbReference type="InterPro" id="IPR016024">
    <property type="entry name" value="ARM-type_fold"/>
</dbReference>
<dbReference type="EMBL" id="KE123964">
    <property type="protein sequence ID" value="EPB87638.1"/>
    <property type="molecule type" value="Genomic_DNA"/>
</dbReference>
<feature type="domain" description="Importin N-terminal" evidence="9">
    <location>
        <begin position="24"/>
        <end position="95"/>
    </location>
</feature>
<dbReference type="PROSITE" id="PS50166">
    <property type="entry name" value="IMPORTIN_B_NT"/>
    <property type="match status" value="1"/>
</dbReference>
<keyword evidence="7" id="KW-0539">Nucleus</keyword>
<dbReference type="STRING" id="1220926.S2JXX2"/>
<keyword evidence="11" id="KW-1185">Reference proteome</keyword>
<evidence type="ECO:0000256" key="6">
    <source>
        <dbReference type="ARBA" id="ARBA00022927"/>
    </source>
</evidence>
<evidence type="ECO:0000256" key="2">
    <source>
        <dbReference type="ARBA" id="ARBA00004496"/>
    </source>
</evidence>
<dbReference type="AlphaFoldDB" id="S2JXX2"/>
<dbReference type="PANTHER" id="PTHR10997">
    <property type="entry name" value="IMPORTIN-7, 8, 11"/>
    <property type="match status" value="1"/>
</dbReference>
<gene>
    <name evidence="10" type="ORF">HMPREF1544_05521</name>
</gene>
<dbReference type="Pfam" id="PF03810">
    <property type="entry name" value="IBN_N"/>
    <property type="match status" value="1"/>
</dbReference>
<dbReference type="SUPFAM" id="SSF48371">
    <property type="entry name" value="ARM repeat"/>
    <property type="match status" value="1"/>
</dbReference>